<comment type="caution">
    <text evidence="1">The sequence shown here is derived from an EMBL/GenBank/DDBJ whole genome shotgun (WGS) entry which is preliminary data.</text>
</comment>
<reference evidence="1 2" key="1">
    <citation type="journal article" date="2014" name="Agronomy (Basel)">
        <title>A Draft Genome Sequence for Ensete ventricosum, the Drought-Tolerant Tree Against Hunger.</title>
        <authorList>
            <person name="Harrison J."/>
            <person name="Moore K.A."/>
            <person name="Paszkiewicz K."/>
            <person name="Jones T."/>
            <person name="Grant M."/>
            <person name="Ambacheew D."/>
            <person name="Muzemil S."/>
            <person name="Studholme D.J."/>
        </authorList>
    </citation>
    <scope>NUCLEOTIDE SEQUENCE [LARGE SCALE GENOMIC DNA]</scope>
</reference>
<evidence type="ECO:0000313" key="2">
    <source>
        <dbReference type="Proteomes" id="UP000287651"/>
    </source>
</evidence>
<dbReference type="EMBL" id="AMZH03026277">
    <property type="protein sequence ID" value="RRT34687.1"/>
    <property type="molecule type" value="Genomic_DNA"/>
</dbReference>
<gene>
    <name evidence="1" type="ORF">B296_00047055</name>
</gene>
<evidence type="ECO:0000313" key="1">
    <source>
        <dbReference type="EMBL" id="RRT34687.1"/>
    </source>
</evidence>
<sequence>MSRWATWYFRKPRSATRPGPVGNWLQTGRALPNYQSYPRRDLYIGNNGGTSVAENLANHKLAKILCVIAKRPDLY</sequence>
<proteinExistence type="predicted"/>
<dbReference type="Proteomes" id="UP000287651">
    <property type="component" value="Unassembled WGS sequence"/>
</dbReference>
<dbReference type="AlphaFoldDB" id="A0A426X5C9"/>
<accession>A0A426X5C9</accession>
<name>A0A426X5C9_ENSVE</name>
<protein>
    <submittedName>
        <fullName evidence="1">Uncharacterized protein</fullName>
    </submittedName>
</protein>
<organism evidence="1 2">
    <name type="scientific">Ensete ventricosum</name>
    <name type="common">Abyssinian banana</name>
    <name type="synonym">Musa ensete</name>
    <dbReference type="NCBI Taxonomy" id="4639"/>
    <lineage>
        <taxon>Eukaryota</taxon>
        <taxon>Viridiplantae</taxon>
        <taxon>Streptophyta</taxon>
        <taxon>Embryophyta</taxon>
        <taxon>Tracheophyta</taxon>
        <taxon>Spermatophyta</taxon>
        <taxon>Magnoliopsida</taxon>
        <taxon>Liliopsida</taxon>
        <taxon>Zingiberales</taxon>
        <taxon>Musaceae</taxon>
        <taxon>Ensete</taxon>
    </lineage>
</organism>